<keyword evidence="14" id="KW-1185">Reference proteome</keyword>
<dbReference type="GO" id="GO:0003924">
    <property type="term" value="F:GTPase activity"/>
    <property type="evidence" value="ECO:0007669"/>
    <property type="project" value="UniProtKB-UniRule"/>
</dbReference>
<evidence type="ECO:0000259" key="11">
    <source>
        <dbReference type="PROSITE" id="PS50936"/>
    </source>
</evidence>
<sequence>MIKPISLPELGWKPFFQQQLSLDEWETSHIARVMAQHRSQLTVMTEQGEQHLKIAPSMPAMTVGDWVLLSDDSQFVRALDRSSEFSRKAAGSKVQSQLIAANIDTVFIVCSLNNDFNLNRIERYLALVNEAGVEPVIALTKADCCEEPLEFVRQVQNIDPMLFVEAVNGLDSSSTAVLESWCRAGKTVAFMGSSGAGKSTLINTLQGIEIQQTGAIREDDSKGRHTTTSRSLHVMPSGGLLLDTPGMRELQLADCGQGLEVTFADIGLLARECRFSDCQHDQEPGCAVRAAIESGSLEERRLRNFHKLNREQARNGATLAERRAKDRKFNKLCRSVLTEKRRLKES</sequence>
<dbReference type="PROSITE" id="PS51721">
    <property type="entry name" value="G_CP"/>
    <property type="match status" value="1"/>
</dbReference>
<evidence type="ECO:0000256" key="7">
    <source>
        <dbReference type="ARBA" id="ARBA00022833"/>
    </source>
</evidence>
<dbReference type="InterPro" id="IPR030378">
    <property type="entry name" value="G_CP_dom"/>
</dbReference>
<dbReference type="PANTHER" id="PTHR32120">
    <property type="entry name" value="SMALL RIBOSOMAL SUBUNIT BIOGENESIS GTPASE RSGA"/>
    <property type="match status" value="1"/>
</dbReference>
<keyword evidence="8 10" id="KW-0694">RNA-binding</keyword>
<evidence type="ECO:0000256" key="5">
    <source>
        <dbReference type="ARBA" id="ARBA00022741"/>
    </source>
</evidence>
<evidence type="ECO:0000313" key="13">
    <source>
        <dbReference type="EMBL" id="OLQ70103.1"/>
    </source>
</evidence>
<keyword evidence="5 10" id="KW-0547">Nucleotide-binding</keyword>
<dbReference type="EMBL" id="MJIL01000099">
    <property type="protein sequence ID" value="OLQ70103.1"/>
    <property type="molecule type" value="Genomic_DNA"/>
</dbReference>
<dbReference type="InterPro" id="IPR004881">
    <property type="entry name" value="Ribosome_biogen_GTPase_RsgA"/>
</dbReference>
<dbReference type="GO" id="GO:0046872">
    <property type="term" value="F:metal ion binding"/>
    <property type="evidence" value="ECO:0007669"/>
    <property type="project" value="UniProtKB-KW"/>
</dbReference>
<dbReference type="NCBIfam" id="TIGR00157">
    <property type="entry name" value="ribosome small subunit-dependent GTPase A"/>
    <property type="match status" value="1"/>
</dbReference>
<dbReference type="GO" id="GO:0019843">
    <property type="term" value="F:rRNA binding"/>
    <property type="evidence" value="ECO:0007669"/>
    <property type="project" value="UniProtKB-KW"/>
</dbReference>
<keyword evidence="4 10" id="KW-0699">rRNA-binding</keyword>
<accession>A0A1Q9G701</accession>
<dbReference type="PANTHER" id="PTHR32120:SF10">
    <property type="entry name" value="SMALL RIBOSOMAL SUBUNIT BIOGENESIS GTPASE RSGA"/>
    <property type="match status" value="1"/>
</dbReference>
<dbReference type="Gene3D" id="1.10.40.50">
    <property type="entry name" value="Probable gtpase engc, domain 3"/>
    <property type="match status" value="1"/>
</dbReference>
<dbReference type="OrthoDB" id="9809485at2"/>
<proteinExistence type="inferred from homology"/>
<dbReference type="SUPFAM" id="SSF52540">
    <property type="entry name" value="P-loop containing nucleoside triphosphate hydrolases"/>
    <property type="match status" value="1"/>
</dbReference>
<feature type="binding site" evidence="10">
    <location>
        <position position="286"/>
    </location>
    <ligand>
        <name>Zn(2+)</name>
        <dbReference type="ChEBI" id="CHEBI:29105"/>
    </ligand>
</feature>
<name>A0A1Q9G701_9GAMM</name>
<keyword evidence="1 10" id="KW-0963">Cytoplasm</keyword>
<feature type="binding site" evidence="10">
    <location>
        <position position="278"/>
    </location>
    <ligand>
        <name>Zn(2+)</name>
        <dbReference type="ChEBI" id="CHEBI:29105"/>
    </ligand>
</feature>
<feature type="binding site" evidence="10">
    <location>
        <position position="273"/>
    </location>
    <ligand>
        <name>Zn(2+)</name>
        <dbReference type="ChEBI" id="CHEBI:29105"/>
    </ligand>
</feature>
<keyword evidence="9 10" id="KW-0342">GTP-binding</keyword>
<comment type="subunit">
    <text evidence="10">Monomer. Associates with 30S ribosomal subunit, binds 16S rRNA.</text>
</comment>
<evidence type="ECO:0000313" key="14">
    <source>
        <dbReference type="Proteomes" id="UP000186905"/>
    </source>
</evidence>
<keyword evidence="6 10" id="KW-0378">Hydrolase</keyword>
<protein>
    <recommendedName>
        <fullName evidence="10">Small ribosomal subunit biogenesis GTPase RsgA</fullName>
        <ecNumber evidence="10">3.6.1.-</ecNumber>
    </recommendedName>
</protein>
<evidence type="ECO:0000256" key="2">
    <source>
        <dbReference type="ARBA" id="ARBA00022517"/>
    </source>
</evidence>
<dbReference type="HAMAP" id="MF_01820">
    <property type="entry name" value="GTPase_RsgA"/>
    <property type="match status" value="1"/>
</dbReference>
<dbReference type="GO" id="GO:0005737">
    <property type="term" value="C:cytoplasm"/>
    <property type="evidence" value="ECO:0007669"/>
    <property type="project" value="UniProtKB-SubCell"/>
</dbReference>
<evidence type="ECO:0000256" key="1">
    <source>
        <dbReference type="ARBA" id="ARBA00022490"/>
    </source>
</evidence>
<feature type="domain" description="CP-type G" evidence="12">
    <location>
        <begin position="92"/>
        <end position="250"/>
    </location>
</feature>
<evidence type="ECO:0000256" key="6">
    <source>
        <dbReference type="ARBA" id="ARBA00022801"/>
    </source>
</evidence>
<feature type="binding site" evidence="10">
    <location>
        <begin position="192"/>
        <end position="200"/>
    </location>
    <ligand>
        <name>GTP</name>
        <dbReference type="ChEBI" id="CHEBI:37565"/>
    </ligand>
</feature>
<organism evidence="13 14">
    <name type="scientific">Photobacterium proteolyticum</name>
    <dbReference type="NCBI Taxonomy" id="1903952"/>
    <lineage>
        <taxon>Bacteria</taxon>
        <taxon>Pseudomonadati</taxon>
        <taxon>Pseudomonadota</taxon>
        <taxon>Gammaproteobacteria</taxon>
        <taxon>Vibrionales</taxon>
        <taxon>Vibrionaceae</taxon>
        <taxon>Photobacterium</taxon>
    </lineage>
</organism>
<feature type="binding site" evidence="10">
    <location>
        <position position="280"/>
    </location>
    <ligand>
        <name>Zn(2+)</name>
        <dbReference type="ChEBI" id="CHEBI:29105"/>
    </ligand>
</feature>
<keyword evidence="7 10" id="KW-0862">Zinc</keyword>
<comment type="cofactor">
    <cofactor evidence="10">
        <name>Zn(2+)</name>
        <dbReference type="ChEBI" id="CHEBI:29105"/>
    </cofactor>
    <text evidence="10">Binds 1 zinc ion per subunit.</text>
</comment>
<dbReference type="EC" id="3.6.1.-" evidence="10"/>
<evidence type="ECO:0000256" key="8">
    <source>
        <dbReference type="ARBA" id="ARBA00022884"/>
    </source>
</evidence>
<evidence type="ECO:0000256" key="3">
    <source>
        <dbReference type="ARBA" id="ARBA00022723"/>
    </source>
</evidence>
<evidence type="ECO:0000256" key="10">
    <source>
        <dbReference type="HAMAP-Rule" id="MF_01820"/>
    </source>
</evidence>
<dbReference type="GO" id="GO:0005525">
    <property type="term" value="F:GTP binding"/>
    <property type="evidence" value="ECO:0007669"/>
    <property type="project" value="UniProtKB-UniRule"/>
</dbReference>
<dbReference type="STRING" id="1903952.BIT28_11270"/>
<comment type="similarity">
    <text evidence="10">Belongs to the TRAFAC class YlqF/YawG GTPase family. RsgA subfamily.</text>
</comment>
<dbReference type="AlphaFoldDB" id="A0A1Q9G701"/>
<dbReference type="InterPro" id="IPR027417">
    <property type="entry name" value="P-loop_NTPase"/>
</dbReference>
<dbReference type="GO" id="GO:0042274">
    <property type="term" value="P:ribosomal small subunit biogenesis"/>
    <property type="evidence" value="ECO:0007669"/>
    <property type="project" value="UniProtKB-UniRule"/>
</dbReference>
<comment type="subcellular location">
    <subcellularLocation>
        <location evidence="10">Cytoplasm</location>
    </subcellularLocation>
</comment>
<feature type="binding site" evidence="10">
    <location>
        <begin position="140"/>
        <end position="143"/>
    </location>
    <ligand>
        <name>GTP</name>
        <dbReference type="ChEBI" id="CHEBI:37565"/>
    </ligand>
</feature>
<dbReference type="Pfam" id="PF03193">
    <property type="entry name" value="RsgA_GTPase"/>
    <property type="match status" value="1"/>
</dbReference>
<comment type="caution">
    <text evidence="13">The sequence shown here is derived from an EMBL/GenBank/DDBJ whole genome shotgun (WGS) entry which is preliminary data.</text>
</comment>
<keyword evidence="3 10" id="KW-0479">Metal-binding</keyword>
<dbReference type="RefSeq" id="WP_075768103.1">
    <property type="nucleotide sequence ID" value="NZ_MJIL01000099.1"/>
</dbReference>
<dbReference type="PROSITE" id="PS50936">
    <property type="entry name" value="ENGC_GTPASE"/>
    <property type="match status" value="1"/>
</dbReference>
<evidence type="ECO:0000256" key="9">
    <source>
        <dbReference type="ARBA" id="ARBA00023134"/>
    </source>
</evidence>
<dbReference type="Gene3D" id="3.40.50.300">
    <property type="entry name" value="P-loop containing nucleotide triphosphate hydrolases"/>
    <property type="match status" value="1"/>
</dbReference>
<evidence type="ECO:0000256" key="4">
    <source>
        <dbReference type="ARBA" id="ARBA00022730"/>
    </source>
</evidence>
<reference evidence="13 14" key="1">
    <citation type="submission" date="2016-09" db="EMBL/GenBank/DDBJ databases">
        <title>Photobacterium proteolyticum sp. nov. a protease producing bacterium isolated from ocean sediments of Laizhou Bay.</title>
        <authorList>
            <person name="Li Y."/>
        </authorList>
    </citation>
    <scope>NUCLEOTIDE SEQUENCE [LARGE SCALE GENOMIC DNA]</scope>
    <source>
        <strain evidence="13 14">13-12</strain>
    </source>
</reference>
<dbReference type="CDD" id="cd01854">
    <property type="entry name" value="YjeQ_EngC"/>
    <property type="match status" value="1"/>
</dbReference>
<dbReference type="Proteomes" id="UP000186905">
    <property type="component" value="Unassembled WGS sequence"/>
</dbReference>
<gene>
    <name evidence="10" type="primary">rsgA</name>
    <name evidence="13" type="ORF">BIT28_11270</name>
</gene>
<keyword evidence="2 10" id="KW-0690">Ribosome biogenesis</keyword>
<feature type="domain" description="EngC GTPase" evidence="11">
    <location>
        <begin position="101"/>
        <end position="248"/>
    </location>
</feature>
<dbReference type="InterPro" id="IPR010914">
    <property type="entry name" value="RsgA_GTPase_dom"/>
</dbReference>
<evidence type="ECO:0000259" key="12">
    <source>
        <dbReference type="PROSITE" id="PS51721"/>
    </source>
</evidence>
<comment type="function">
    <text evidence="10">One of several proteins that assist in the late maturation steps of the functional core of the 30S ribosomal subunit. Helps release RbfA from mature subunits. May play a role in the assembly of ribosomal proteins into the subunit. Circularly permuted GTPase that catalyzes slow GTP hydrolysis, GTPase activity is stimulated by the 30S ribosomal subunit.</text>
</comment>